<dbReference type="OrthoDB" id="3689at2759"/>
<accession>A0A158PPR9</accession>
<dbReference type="EMBL" id="UYRR01031925">
    <property type="protein sequence ID" value="VDK53316.1"/>
    <property type="molecule type" value="Genomic_DNA"/>
</dbReference>
<keyword evidence="2" id="KW-0677">Repeat</keyword>
<keyword evidence="3 5" id="KW-0802">TPR repeat</keyword>
<comment type="similarity">
    <text evidence="5">Belongs to the TTC30/dfy-1/fleer family.</text>
</comment>
<dbReference type="Pfam" id="PF16046">
    <property type="entry name" value="FAM76"/>
    <property type="match status" value="1"/>
</dbReference>
<evidence type="ECO:0000313" key="10">
    <source>
        <dbReference type="WBParaSite" id="ASIM_0001536901-mRNA-1"/>
    </source>
</evidence>
<feature type="region of interest" description="Disordered" evidence="7">
    <location>
        <begin position="86"/>
        <end position="141"/>
    </location>
</feature>
<comment type="similarity">
    <text evidence="1">Belongs to the FAM76 family.</text>
</comment>
<evidence type="ECO:0000313" key="8">
    <source>
        <dbReference type="EMBL" id="VDK53316.1"/>
    </source>
</evidence>
<dbReference type="InterPro" id="IPR032017">
    <property type="entry name" value="FAM76"/>
</dbReference>
<feature type="compositionally biased region" description="Basic and acidic residues" evidence="7">
    <location>
        <begin position="116"/>
        <end position="125"/>
    </location>
</feature>
<keyword evidence="5" id="KW-0970">Cilium biogenesis/degradation</keyword>
<sequence>MPEVQCEKCKKNEAKYKRKPTVCMYCQLPAAFVDNKCVWCSYAERKNGPPVSCSQCKLKAAFPRDPSQRDKPLLCRMCLMAHKASAKNGSKGTPNSHHNHKSSSNVKQSSQHQKRKAEDSNDQKQKIQKSSSAMDSGTEHAQSEHILVIQQYKNEIHELQKKCAEKDRHIIERDKKIASLSAELMQLERDSKQKVVQIQKQHQDMTQSLHEQIRNLNKQIKEHRYTDAMRILNYELQRTPNVSPYYDADYALAAECYEQLTKHHPNHAEYRLYYAQALYNAFMFQEALNVVSQIEDEQLLGQVVKLEAAIKYREEDINNARVLVEQYAPDDPDIEVNLACLDYKEGNYEKALQRFNAATNTHGYEVSPYFLANLL</sequence>
<name>A0A158PPR9_ANISI</name>
<dbReference type="InterPro" id="IPR039941">
    <property type="entry name" value="TT30"/>
</dbReference>
<evidence type="ECO:0000256" key="5">
    <source>
        <dbReference type="RuleBase" id="RU367070"/>
    </source>
</evidence>
<dbReference type="GO" id="GO:0120170">
    <property type="term" value="F:intraciliary transport particle B binding"/>
    <property type="evidence" value="ECO:0007669"/>
    <property type="project" value="TreeGrafter"/>
</dbReference>
<reference evidence="10" key="1">
    <citation type="submission" date="2016-04" db="UniProtKB">
        <authorList>
            <consortium name="WormBaseParasite"/>
        </authorList>
    </citation>
    <scope>IDENTIFICATION</scope>
</reference>
<keyword evidence="5" id="KW-0969">Cilium</keyword>
<evidence type="ECO:0000256" key="7">
    <source>
        <dbReference type="SAM" id="MobiDB-lite"/>
    </source>
</evidence>
<dbReference type="Gene3D" id="1.25.40.10">
    <property type="entry name" value="Tetratricopeptide repeat domain"/>
    <property type="match status" value="1"/>
</dbReference>
<comment type="subcellular location">
    <subcellularLocation>
        <location evidence="5">Cell projection</location>
        <location evidence="5">Cilium</location>
    </subcellularLocation>
</comment>
<evidence type="ECO:0000256" key="6">
    <source>
        <dbReference type="SAM" id="Coils"/>
    </source>
</evidence>
<dbReference type="PANTHER" id="PTHR20931:SF0">
    <property type="entry name" value="TETRATRICOPEPTIDE REPEAT PROTEIN 30"/>
    <property type="match status" value="1"/>
</dbReference>
<evidence type="ECO:0000256" key="3">
    <source>
        <dbReference type="ARBA" id="ARBA00022803"/>
    </source>
</evidence>
<dbReference type="GO" id="GO:0042073">
    <property type="term" value="P:intraciliary transport"/>
    <property type="evidence" value="ECO:0007669"/>
    <property type="project" value="UniProtKB-UniRule"/>
</dbReference>
<reference evidence="8 9" key="2">
    <citation type="submission" date="2018-11" db="EMBL/GenBank/DDBJ databases">
        <authorList>
            <consortium name="Pathogen Informatics"/>
        </authorList>
    </citation>
    <scope>NUCLEOTIDE SEQUENCE [LARGE SCALE GENOMIC DNA]</scope>
</reference>
<evidence type="ECO:0000256" key="1">
    <source>
        <dbReference type="ARBA" id="ARBA00009097"/>
    </source>
</evidence>
<feature type="coiled-coil region" evidence="6">
    <location>
        <begin position="149"/>
        <end position="190"/>
    </location>
</feature>
<dbReference type="PANTHER" id="PTHR20931">
    <property type="entry name" value="TETRATRICOPEPTIDE REPEAT PROTEIN 30"/>
    <property type="match status" value="1"/>
</dbReference>
<dbReference type="GO" id="GO:0005879">
    <property type="term" value="C:axonemal microtubule"/>
    <property type="evidence" value="ECO:0007669"/>
    <property type="project" value="UniProtKB-UniRule"/>
</dbReference>
<dbReference type="GO" id="GO:0030992">
    <property type="term" value="C:intraciliary transport particle B"/>
    <property type="evidence" value="ECO:0007669"/>
    <property type="project" value="TreeGrafter"/>
</dbReference>
<feature type="compositionally biased region" description="Low complexity" evidence="7">
    <location>
        <begin position="102"/>
        <end position="111"/>
    </location>
</feature>
<dbReference type="WBParaSite" id="ASIM_0001536901-mRNA-1">
    <property type="protein sequence ID" value="ASIM_0001536901-mRNA-1"/>
    <property type="gene ID" value="ASIM_0001536901"/>
</dbReference>
<keyword evidence="5" id="KW-0966">Cell projection</keyword>
<dbReference type="AlphaFoldDB" id="A0A158PPR9"/>
<evidence type="ECO:0000313" key="9">
    <source>
        <dbReference type="Proteomes" id="UP000267096"/>
    </source>
</evidence>
<dbReference type="SUPFAM" id="SSF48452">
    <property type="entry name" value="TPR-like"/>
    <property type="match status" value="1"/>
</dbReference>
<evidence type="ECO:0000256" key="4">
    <source>
        <dbReference type="ARBA" id="ARBA00023054"/>
    </source>
</evidence>
<comment type="function">
    <text evidence="5">Required for polyglutamylation of axonemal tubulin. Plays a role in anterograde intraflagellar transport (IFT), the process by which cilia precursors are transported from the base of the cilium to the site of their incorporation at the tip.</text>
</comment>
<organism evidence="10">
    <name type="scientific">Anisakis simplex</name>
    <name type="common">Herring worm</name>
    <dbReference type="NCBI Taxonomy" id="6269"/>
    <lineage>
        <taxon>Eukaryota</taxon>
        <taxon>Metazoa</taxon>
        <taxon>Ecdysozoa</taxon>
        <taxon>Nematoda</taxon>
        <taxon>Chromadorea</taxon>
        <taxon>Rhabditida</taxon>
        <taxon>Spirurina</taxon>
        <taxon>Ascaridomorpha</taxon>
        <taxon>Ascaridoidea</taxon>
        <taxon>Anisakidae</taxon>
        <taxon>Anisakis</taxon>
        <taxon>Anisakis simplex complex</taxon>
    </lineage>
</organism>
<evidence type="ECO:0000256" key="2">
    <source>
        <dbReference type="ARBA" id="ARBA00022737"/>
    </source>
</evidence>
<dbReference type="Proteomes" id="UP000267096">
    <property type="component" value="Unassembled WGS sequence"/>
</dbReference>
<keyword evidence="4 6" id="KW-0175">Coiled coil</keyword>
<proteinExistence type="inferred from homology"/>
<keyword evidence="9" id="KW-1185">Reference proteome</keyword>
<dbReference type="InterPro" id="IPR011990">
    <property type="entry name" value="TPR-like_helical_dom_sf"/>
</dbReference>
<protein>
    <recommendedName>
        <fullName evidence="5">Tetratricopeptide repeat protein 30</fullName>
    </recommendedName>
</protein>
<gene>
    <name evidence="8" type="ORF">ASIM_LOCUS14779</name>
</gene>